<dbReference type="Proteomes" id="UP000439424">
    <property type="component" value="Unassembled WGS sequence"/>
</dbReference>
<feature type="compositionally biased region" description="Polar residues" evidence="1">
    <location>
        <begin position="269"/>
        <end position="280"/>
    </location>
</feature>
<dbReference type="PANTHER" id="PTHR37293:SF7">
    <property type="entry name" value="HYPOTHETICAL PHAGE PROTEIN"/>
    <property type="match status" value="1"/>
</dbReference>
<dbReference type="AlphaFoldDB" id="A0A6I4HIA9"/>
<dbReference type="PANTHER" id="PTHR37293">
    <property type="entry name" value="PHAGE REPLICATION PROTEIN-RELATED"/>
    <property type="match status" value="1"/>
</dbReference>
<feature type="domain" description="Phage replisome organiser N-terminal" evidence="2">
    <location>
        <begin position="6"/>
        <end position="126"/>
    </location>
</feature>
<evidence type="ECO:0000313" key="3">
    <source>
        <dbReference type="EMBL" id="MVM90515.1"/>
    </source>
</evidence>
<name>A0A6I4HIA9_ACIBA</name>
<reference evidence="3 4" key="1">
    <citation type="submission" date="2019-11" db="EMBL/GenBank/DDBJ databases">
        <title>Multidrug-resistant Acinetobacter baumannii moving toward extensively drug-resistant over fifteen years in South of Brazil.</title>
        <authorList>
            <person name="Fedrigo N.H."/>
            <person name="Cerdeira L."/>
            <person name="Fuga B."/>
            <person name="Marini P.V.B."/>
            <person name="Shinohara D.R."/>
            <person name="Carrara-Marroni F.E."/>
            <person name="Lincopan N."/>
            <person name="Tognim M.C.B."/>
        </authorList>
    </citation>
    <scope>NUCLEOTIDE SEQUENCE [LARGE SCALE GENOMIC DNA]</scope>
    <source>
        <strain evidence="3 4">Ac576</strain>
    </source>
</reference>
<dbReference type="NCBIfam" id="TIGR01714">
    <property type="entry name" value="phage_rep_org_N"/>
    <property type="match status" value="1"/>
</dbReference>
<dbReference type="InterPro" id="IPR010056">
    <property type="entry name" value="Phage_rep_org__N"/>
</dbReference>
<evidence type="ECO:0000313" key="4">
    <source>
        <dbReference type="Proteomes" id="UP000439424"/>
    </source>
</evidence>
<feature type="region of interest" description="Disordered" evidence="1">
    <location>
        <begin position="265"/>
        <end position="317"/>
    </location>
</feature>
<organism evidence="3 4">
    <name type="scientific">Acinetobacter baumannii</name>
    <dbReference type="NCBI Taxonomy" id="470"/>
    <lineage>
        <taxon>Bacteria</taxon>
        <taxon>Pseudomonadati</taxon>
        <taxon>Pseudomonadota</taxon>
        <taxon>Gammaproteobacteria</taxon>
        <taxon>Moraxellales</taxon>
        <taxon>Moraxellaceae</taxon>
        <taxon>Acinetobacter</taxon>
        <taxon>Acinetobacter calcoaceticus/baumannii complex</taxon>
    </lineage>
</organism>
<protein>
    <submittedName>
        <fullName evidence="3">Phage replisome organizer</fullName>
    </submittedName>
</protein>
<accession>A0A6I4HIA9</accession>
<evidence type="ECO:0000259" key="2">
    <source>
        <dbReference type="Pfam" id="PF09681"/>
    </source>
</evidence>
<sequence length="317" mass="37391">MAEISWIKLKTTMFDDEKIKLIQSMPEADAILVIWIRLLVLAGKTNDEGLIYIQRNMPYTEEMLATLFSKPVNVVRLALMTLQQFNMIDLNEDGLIAIENWDKHQNIEGMEKVRLKNAERVRKHRERKKQQALEDKNSGNVTCNVTVTDCNGTDKDIDKEIDIDKDKKNRSKTSCKYSDEHLRLAEKLKNNLINDFPSEMKRVNIEKWADTFRLIEERDQQTIAAIDYVLDWLPTNSFWFGNIRSASKLRTQFEKLKFEIKNEKERGQQRTTYQRQNVRTESLPEWAKESNNQQEEKLSPEEQAELDRQIKEFMEGK</sequence>
<dbReference type="RefSeq" id="WP_033626090.1">
    <property type="nucleotide sequence ID" value="NZ_WPIP01000013.1"/>
</dbReference>
<gene>
    <name evidence="3" type="ORF">GNY86_03180</name>
</gene>
<proteinExistence type="predicted"/>
<feature type="compositionally biased region" description="Basic and acidic residues" evidence="1">
    <location>
        <begin position="294"/>
        <end position="317"/>
    </location>
</feature>
<evidence type="ECO:0000256" key="1">
    <source>
        <dbReference type="SAM" id="MobiDB-lite"/>
    </source>
</evidence>
<dbReference type="Pfam" id="PF09681">
    <property type="entry name" value="Phage_rep_org_N"/>
    <property type="match status" value="1"/>
</dbReference>
<dbReference type="InterPro" id="IPR053162">
    <property type="entry name" value="DnaD"/>
</dbReference>
<dbReference type="EMBL" id="WPIP01000013">
    <property type="protein sequence ID" value="MVM90515.1"/>
    <property type="molecule type" value="Genomic_DNA"/>
</dbReference>
<comment type="caution">
    <text evidence="3">The sequence shown here is derived from an EMBL/GenBank/DDBJ whole genome shotgun (WGS) entry which is preliminary data.</text>
</comment>